<dbReference type="AlphaFoldDB" id="A0A409VA22"/>
<keyword evidence="2" id="KW-0812">Transmembrane</keyword>
<dbReference type="InterPro" id="IPR021100">
    <property type="entry name" value="N-glycosylation_EOS1"/>
</dbReference>
<name>A0A409VA22_9AGAR</name>
<feature type="compositionally biased region" description="Acidic residues" evidence="1">
    <location>
        <begin position="9"/>
        <end position="18"/>
    </location>
</feature>
<evidence type="ECO:0000256" key="1">
    <source>
        <dbReference type="SAM" id="MobiDB-lite"/>
    </source>
</evidence>
<organism evidence="3 4">
    <name type="scientific">Panaeolus cyanescens</name>
    <dbReference type="NCBI Taxonomy" id="181874"/>
    <lineage>
        <taxon>Eukaryota</taxon>
        <taxon>Fungi</taxon>
        <taxon>Dikarya</taxon>
        <taxon>Basidiomycota</taxon>
        <taxon>Agaricomycotina</taxon>
        <taxon>Agaricomycetes</taxon>
        <taxon>Agaricomycetidae</taxon>
        <taxon>Agaricales</taxon>
        <taxon>Agaricineae</taxon>
        <taxon>Galeropsidaceae</taxon>
        <taxon>Panaeolus</taxon>
    </lineage>
</organism>
<dbReference type="STRING" id="181874.A0A409VA22"/>
<dbReference type="EMBL" id="NHTK01006115">
    <property type="protein sequence ID" value="PPQ63648.1"/>
    <property type="molecule type" value="Genomic_DNA"/>
</dbReference>
<proteinExistence type="predicted"/>
<evidence type="ECO:0000313" key="3">
    <source>
        <dbReference type="EMBL" id="PPQ63648.1"/>
    </source>
</evidence>
<comment type="caution">
    <text evidence="3">The sequence shown here is derived from an EMBL/GenBank/DDBJ whole genome shotgun (WGS) entry which is preliminary data.</text>
</comment>
<feature type="compositionally biased region" description="Polar residues" evidence="1">
    <location>
        <begin position="21"/>
        <end position="48"/>
    </location>
</feature>
<evidence type="ECO:0000313" key="4">
    <source>
        <dbReference type="Proteomes" id="UP000284842"/>
    </source>
</evidence>
<dbReference type="OrthoDB" id="2139606at2759"/>
<dbReference type="Pfam" id="PF12326">
    <property type="entry name" value="EOS1"/>
    <property type="match status" value="1"/>
</dbReference>
<dbReference type="GO" id="GO:0006487">
    <property type="term" value="P:protein N-linked glycosylation"/>
    <property type="evidence" value="ECO:0007669"/>
    <property type="project" value="TreeGrafter"/>
</dbReference>
<evidence type="ECO:0008006" key="5">
    <source>
        <dbReference type="Google" id="ProtNLM"/>
    </source>
</evidence>
<sequence length="373" mass="41388">MVHTRPNSDTEEDRDDDGMIFTSSLGPSSSARNNRPNYYQTSSAQSLRTRLFGIGSSSTRSHVRDRPICTTPGQACAGETETETDEPSRHLPTARKIPSSAPLVPPNTLQQRFTPLLFEFSRLLSVVPALIGTIYYLSLLYKPPEKGVNWDDPIRPPPERIDYFVTILWALLTGYQCLALTTGLLTRWRLYYAPLSTLVRLLALQGICWPATSVTLSFFDHDKRPVATWAAIATTTSISRSVQIWVTSNLWWDATRTEGEGQDGAPPSGSTAPSRTASALDFGAGVSLDTTESHRRAFSKRTGHGKKRKARWSSWVAAMLLGGLRWGGRRWDWKAVGVKCVLPVGVLYFVTAWAEIIRREMEMGRLTGNPVGS</sequence>
<protein>
    <recommendedName>
        <fullName evidence="5">N-glycosylation protein EOS1</fullName>
    </recommendedName>
</protein>
<dbReference type="GO" id="GO:0005789">
    <property type="term" value="C:endoplasmic reticulum membrane"/>
    <property type="evidence" value="ECO:0007669"/>
    <property type="project" value="InterPro"/>
</dbReference>
<dbReference type="GO" id="GO:0034599">
    <property type="term" value="P:cellular response to oxidative stress"/>
    <property type="evidence" value="ECO:0007669"/>
    <property type="project" value="InterPro"/>
</dbReference>
<dbReference type="InParanoid" id="A0A409VA22"/>
<gene>
    <name evidence="3" type="ORF">CVT24_004422</name>
</gene>
<keyword evidence="2" id="KW-1133">Transmembrane helix</keyword>
<dbReference type="PANTHER" id="PTHR28147:SF1">
    <property type="entry name" value="N-GLYCOSYLATION PROTEIN EOS1"/>
    <property type="match status" value="1"/>
</dbReference>
<feature type="region of interest" description="Disordered" evidence="1">
    <location>
        <begin position="1"/>
        <end position="102"/>
    </location>
</feature>
<reference evidence="3 4" key="1">
    <citation type="journal article" date="2018" name="Evol. Lett.">
        <title>Horizontal gene cluster transfer increased hallucinogenic mushroom diversity.</title>
        <authorList>
            <person name="Reynolds H.T."/>
            <person name="Vijayakumar V."/>
            <person name="Gluck-Thaler E."/>
            <person name="Korotkin H.B."/>
            <person name="Matheny P.B."/>
            <person name="Slot J.C."/>
        </authorList>
    </citation>
    <scope>NUCLEOTIDE SEQUENCE [LARGE SCALE GENOMIC DNA]</scope>
    <source>
        <strain evidence="3 4">2629</strain>
    </source>
</reference>
<dbReference type="PANTHER" id="PTHR28147">
    <property type="entry name" value="N-GLYCOSYLATION PROTEIN EOS1"/>
    <property type="match status" value="1"/>
</dbReference>
<dbReference type="Proteomes" id="UP000284842">
    <property type="component" value="Unassembled WGS sequence"/>
</dbReference>
<feature type="transmembrane region" description="Helical" evidence="2">
    <location>
        <begin position="161"/>
        <end position="185"/>
    </location>
</feature>
<evidence type="ECO:0000256" key="2">
    <source>
        <dbReference type="SAM" id="Phobius"/>
    </source>
</evidence>
<keyword evidence="2" id="KW-0472">Membrane</keyword>
<feature type="transmembrane region" description="Helical" evidence="2">
    <location>
        <begin position="120"/>
        <end position="141"/>
    </location>
</feature>
<keyword evidence="4" id="KW-1185">Reference proteome</keyword>
<feature type="transmembrane region" description="Helical" evidence="2">
    <location>
        <begin position="333"/>
        <end position="356"/>
    </location>
</feature>
<accession>A0A409VA22</accession>